<accession>A0A7M1KTL2</accession>
<feature type="transmembrane region" description="Helical" evidence="5">
    <location>
        <begin position="12"/>
        <end position="31"/>
    </location>
</feature>
<name>A0A7M1KTL2_9LACT</name>
<evidence type="ECO:0000256" key="4">
    <source>
        <dbReference type="ARBA" id="ARBA00023136"/>
    </source>
</evidence>
<evidence type="ECO:0000256" key="3">
    <source>
        <dbReference type="ARBA" id="ARBA00022989"/>
    </source>
</evidence>
<feature type="transmembrane region" description="Helical" evidence="5">
    <location>
        <begin position="148"/>
        <end position="170"/>
    </location>
</feature>
<evidence type="ECO:0000313" key="7">
    <source>
        <dbReference type="Proteomes" id="UP000595091"/>
    </source>
</evidence>
<keyword evidence="2 5" id="KW-0812">Transmembrane</keyword>
<feature type="transmembrane region" description="Helical" evidence="5">
    <location>
        <begin position="43"/>
        <end position="64"/>
    </location>
</feature>
<feature type="transmembrane region" description="Helical" evidence="5">
    <location>
        <begin position="211"/>
        <end position="232"/>
    </location>
</feature>
<proteinExistence type="predicted"/>
<evidence type="ECO:0000313" key="6">
    <source>
        <dbReference type="EMBL" id="QOQ79188.1"/>
    </source>
</evidence>
<dbReference type="GO" id="GO:0016020">
    <property type="term" value="C:membrane"/>
    <property type="evidence" value="ECO:0007669"/>
    <property type="project" value="UniProtKB-SubCell"/>
</dbReference>
<feature type="transmembrane region" description="Helical" evidence="5">
    <location>
        <begin position="99"/>
        <end position="122"/>
    </location>
</feature>
<dbReference type="PANTHER" id="PTHR30249:SF0">
    <property type="entry name" value="PLASTIDAL GLYCOLATE_GLYCERATE TRANSLOCATOR 1, CHLOROPLASTIC"/>
    <property type="match status" value="1"/>
</dbReference>
<dbReference type="AlphaFoldDB" id="A0A7M1KTL2"/>
<dbReference type="Proteomes" id="UP000595091">
    <property type="component" value="Chromosome"/>
</dbReference>
<evidence type="ECO:0000256" key="1">
    <source>
        <dbReference type="ARBA" id="ARBA00004141"/>
    </source>
</evidence>
<protein>
    <submittedName>
        <fullName evidence="6">LrgB family protein</fullName>
    </submittedName>
</protein>
<keyword evidence="4 5" id="KW-0472">Membrane</keyword>
<comment type="subcellular location">
    <subcellularLocation>
        <location evidence="1">Membrane</location>
        <topology evidence="1">Multi-pass membrane protein</topology>
    </subcellularLocation>
</comment>
<keyword evidence="3 5" id="KW-1133">Transmembrane helix</keyword>
<evidence type="ECO:0000256" key="2">
    <source>
        <dbReference type="ARBA" id="ARBA00022692"/>
    </source>
</evidence>
<sequence>MEEKIMNSLFDLFPSFGLFLTLGVYMIAMWINKKLKTPIANPLLIAVILIIAILVVGKVNVPVYQESASFVSYLLTPATISLAIPVYKQRHILKENFWTIIITVVAAMVTAVVSILIVAVIFNMDEEILRSVLSKSVTTAIAIDITEIIGGIIPIIVGSVVLTGIFGVVVNEWIFKLLKIDSYFARGLAMGTSSHAMGTAESMKINELQGAMSSIAMVISGIVIAILVPIVAGFL</sequence>
<dbReference type="EMBL" id="CP063065">
    <property type="protein sequence ID" value="QOQ79188.1"/>
    <property type="molecule type" value="Genomic_DNA"/>
</dbReference>
<evidence type="ECO:0000256" key="5">
    <source>
        <dbReference type="SAM" id="Phobius"/>
    </source>
</evidence>
<dbReference type="InterPro" id="IPR007300">
    <property type="entry name" value="CidB/LrgB"/>
</dbReference>
<dbReference type="PANTHER" id="PTHR30249">
    <property type="entry name" value="PUTATIVE SEROTONIN TRANSPORTER"/>
    <property type="match status" value="1"/>
</dbReference>
<gene>
    <name evidence="6" type="ORF">IMX20_00195</name>
</gene>
<dbReference type="Pfam" id="PF04172">
    <property type="entry name" value="LrgB"/>
    <property type="match status" value="1"/>
</dbReference>
<reference evidence="6 7" key="1">
    <citation type="submission" date="2020-10" db="EMBL/GenBank/DDBJ databases">
        <title>Plasmid carrying two tetracycline resistance determinant.</title>
        <authorList>
            <person name="Yang Q."/>
        </authorList>
    </citation>
    <scope>NUCLEOTIDE SEQUENCE [LARGE SCALE GENOMIC DNA]</scope>
    <source>
        <strain evidence="6 7">T43</strain>
    </source>
</reference>
<organism evidence="6 7">
    <name type="scientific">Aerococcus urinaeequi</name>
    <dbReference type="NCBI Taxonomy" id="51665"/>
    <lineage>
        <taxon>Bacteria</taxon>
        <taxon>Bacillati</taxon>
        <taxon>Bacillota</taxon>
        <taxon>Bacilli</taxon>
        <taxon>Lactobacillales</taxon>
        <taxon>Aerococcaceae</taxon>
        <taxon>Aerococcus</taxon>
    </lineage>
</organism>
<feature type="transmembrane region" description="Helical" evidence="5">
    <location>
        <begin position="70"/>
        <end position="87"/>
    </location>
</feature>